<evidence type="ECO:0000256" key="14">
    <source>
        <dbReference type="SAM" id="MobiDB-lite"/>
    </source>
</evidence>
<keyword evidence="13" id="KW-0560">Oxidoreductase</keyword>
<dbReference type="GO" id="GO:0009688">
    <property type="term" value="P:abscisic acid biosynthetic process"/>
    <property type="evidence" value="ECO:0007669"/>
    <property type="project" value="UniProtKB-UniPathway"/>
</dbReference>
<feature type="region of interest" description="Disordered" evidence="14">
    <location>
        <begin position="606"/>
        <end position="626"/>
    </location>
</feature>
<dbReference type="CDD" id="cd00060">
    <property type="entry name" value="FHA"/>
    <property type="match status" value="1"/>
</dbReference>
<evidence type="ECO:0000256" key="1">
    <source>
        <dbReference type="ARBA" id="ARBA00001974"/>
    </source>
</evidence>
<evidence type="ECO:0000313" key="16">
    <source>
        <dbReference type="EMBL" id="EIE21756.1"/>
    </source>
</evidence>
<dbReference type="OrthoDB" id="655030at2759"/>
<organism evidence="16 17">
    <name type="scientific">Coccomyxa subellipsoidea (strain C-169)</name>
    <name type="common">Green microalga</name>
    <dbReference type="NCBI Taxonomy" id="574566"/>
    <lineage>
        <taxon>Eukaryota</taxon>
        <taxon>Viridiplantae</taxon>
        <taxon>Chlorophyta</taxon>
        <taxon>core chlorophytes</taxon>
        <taxon>Trebouxiophyceae</taxon>
        <taxon>Trebouxiophyceae incertae sedis</taxon>
        <taxon>Coccomyxaceae</taxon>
        <taxon>Coccomyxa</taxon>
        <taxon>Coccomyxa subellipsoidea</taxon>
    </lineage>
</organism>
<dbReference type="InterPro" id="IPR008984">
    <property type="entry name" value="SMAD_FHA_dom_sf"/>
</dbReference>
<dbReference type="InterPro" id="IPR000253">
    <property type="entry name" value="FHA_dom"/>
</dbReference>
<dbReference type="Pfam" id="PF01494">
    <property type="entry name" value="FAD_binding_3"/>
    <property type="match status" value="1"/>
</dbReference>
<dbReference type="KEGG" id="csl:COCSUDRAFT_42814"/>
<accession>I0YTN7</accession>
<dbReference type="eggNOG" id="KOG2614">
    <property type="taxonomic scope" value="Eukaryota"/>
</dbReference>
<keyword evidence="9" id="KW-0934">Plastid</keyword>
<evidence type="ECO:0000259" key="15">
    <source>
        <dbReference type="PROSITE" id="PS50006"/>
    </source>
</evidence>
<dbReference type="GO" id="GO:0071949">
    <property type="term" value="F:FAD binding"/>
    <property type="evidence" value="ECO:0007669"/>
    <property type="project" value="InterPro"/>
</dbReference>
<evidence type="ECO:0000256" key="8">
    <source>
        <dbReference type="ARBA" id="ARBA00022630"/>
    </source>
</evidence>
<dbReference type="Gene3D" id="2.60.200.20">
    <property type="match status" value="1"/>
</dbReference>
<evidence type="ECO:0000256" key="2">
    <source>
        <dbReference type="ARBA" id="ARBA00004229"/>
    </source>
</evidence>
<evidence type="ECO:0000256" key="5">
    <source>
        <dbReference type="ARBA" id="ARBA00012097"/>
    </source>
</evidence>
<keyword evidence="7" id="KW-0150">Chloroplast</keyword>
<gene>
    <name evidence="16" type="ORF">COCSUDRAFT_42814</name>
</gene>
<name>I0YTN7_COCSC</name>
<dbReference type="UniPathway" id="UPA00090"/>
<dbReference type="SUPFAM" id="SSF51905">
    <property type="entry name" value="FAD/NAD(P)-binding domain"/>
    <property type="match status" value="1"/>
</dbReference>
<reference evidence="16 17" key="1">
    <citation type="journal article" date="2012" name="Genome Biol.">
        <title>The genome of the polar eukaryotic microalga coccomyxa subellipsoidea reveals traits of cold adaptation.</title>
        <authorList>
            <person name="Blanc G."/>
            <person name="Agarkova I."/>
            <person name="Grimwood J."/>
            <person name="Kuo A."/>
            <person name="Brueggeman A."/>
            <person name="Dunigan D."/>
            <person name="Gurnon J."/>
            <person name="Ladunga I."/>
            <person name="Lindquist E."/>
            <person name="Lucas S."/>
            <person name="Pangilinan J."/>
            <person name="Proschold T."/>
            <person name="Salamov A."/>
            <person name="Schmutz J."/>
            <person name="Weeks D."/>
            <person name="Yamada T."/>
            <person name="Claverie J.M."/>
            <person name="Grigoriev I."/>
            <person name="Van Etten J."/>
            <person name="Lomsadze A."/>
            <person name="Borodovsky M."/>
        </authorList>
    </citation>
    <scope>NUCLEOTIDE SEQUENCE [LARGE SCALE GENOMIC DNA]</scope>
    <source>
        <strain evidence="16 17">C-169</strain>
    </source>
</reference>
<evidence type="ECO:0000256" key="4">
    <source>
        <dbReference type="ARBA" id="ARBA00005134"/>
    </source>
</evidence>
<evidence type="ECO:0000256" key="13">
    <source>
        <dbReference type="ARBA" id="ARBA00023002"/>
    </source>
</evidence>
<dbReference type="GO" id="GO:0052662">
    <property type="term" value="F:zeaxanthin epoxidase activity"/>
    <property type="evidence" value="ECO:0007669"/>
    <property type="project" value="UniProtKB-EC"/>
</dbReference>
<dbReference type="PANTHER" id="PTHR46496">
    <property type="match status" value="1"/>
</dbReference>
<proteinExistence type="predicted"/>
<dbReference type="RefSeq" id="XP_005646300.1">
    <property type="nucleotide sequence ID" value="XM_005646243.1"/>
</dbReference>
<comment type="pathway">
    <text evidence="3">Hormone biosynthesis.</text>
</comment>
<evidence type="ECO:0000256" key="6">
    <source>
        <dbReference type="ARBA" id="ARBA00015103"/>
    </source>
</evidence>
<keyword evidence="12" id="KW-0809">Transit peptide</keyword>
<comment type="cofactor">
    <cofactor evidence="1">
        <name>FAD</name>
        <dbReference type="ChEBI" id="CHEBI:57692"/>
    </cofactor>
</comment>
<comment type="pathway">
    <text evidence="4">Plant hormone biosynthesis; abscisate biosynthesis.</text>
</comment>
<dbReference type="SMART" id="SM00240">
    <property type="entry name" value="FHA"/>
    <property type="match status" value="1"/>
</dbReference>
<dbReference type="PANTHER" id="PTHR46496:SF1">
    <property type="entry name" value="ZEAXANTHIN EPOXIDASE, CHLOROPLASTIC"/>
    <property type="match status" value="1"/>
</dbReference>
<dbReference type="EMBL" id="AGSI01000011">
    <property type="protein sequence ID" value="EIE21756.1"/>
    <property type="molecule type" value="Genomic_DNA"/>
</dbReference>
<feature type="domain" description="FHA" evidence="15">
    <location>
        <begin position="514"/>
        <end position="564"/>
    </location>
</feature>
<evidence type="ECO:0000313" key="17">
    <source>
        <dbReference type="Proteomes" id="UP000007264"/>
    </source>
</evidence>
<evidence type="ECO:0000256" key="9">
    <source>
        <dbReference type="ARBA" id="ARBA00022640"/>
    </source>
</evidence>
<dbReference type="InterPro" id="IPR002938">
    <property type="entry name" value="FAD-bd"/>
</dbReference>
<comment type="subcellular location">
    <subcellularLocation>
        <location evidence="2">Plastid</location>
        <location evidence="2">Chloroplast</location>
    </subcellularLocation>
</comment>
<dbReference type="Pfam" id="PF00498">
    <property type="entry name" value="FHA"/>
    <property type="match status" value="1"/>
</dbReference>
<dbReference type="PRINTS" id="PR00420">
    <property type="entry name" value="RNGMNOXGNASE"/>
</dbReference>
<evidence type="ECO:0000256" key="12">
    <source>
        <dbReference type="ARBA" id="ARBA00022946"/>
    </source>
</evidence>
<dbReference type="GO" id="GO:0009507">
    <property type="term" value="C:chloroplast"/>
    <property type="evidence" value="ECO:0007669"/>
    <property type="project" value="UniProtKB-SubCell"/>
</dbReference>
<evidence type="ECO:0000256" key="11">
    <source>
        <dbReference type="ARBA" id="ARBA00022865"/>
    </source>
</evidence>
<comment type="caution">
    <text evidence="16">The sequence shown here is derived from an EMBL/GenBank/DDBJ whole genome shotgun (WGS) entry which is preliminary data.</text>
</comment>
<evidence type="ECO:0000256" key="3">
    <source>
        <dbReference type="ARBA" id="ARBA00004972"/>
    </source>
</evidence>
<dbReference type="Proteomes" id="UP000007264">
    <property type="component" value="Unassembled WGS sequence"/>
</dbReference>
<evidence type="ECO:0000256" key="7">
    <source>
        <dbReference type="ARBA" id="ARBA00022528"/>
    </source>
</evidence>
<dbReference type="GeneID" id="17039740"/>
<sequence length="626" mass="68205">MSHEDIRKDTGLRQAGLLNKGFEVQMFERDLTAIRGEGKYRGPIQIQSNALAALEALDPQVAEEVLAAGCITGDRINGLCDGETGKWYVKFDTFHPAVNKGLPVTRVVSRVELQQILARATERIAGADIIQNDCHVVDYEEHVNSSGQKKVTAILEDGRRFEGDILIGADGIWSKVRRKLVGKTEPSYSKYTCYTGIADFTPPDIDTVGYRVFLGNGKYFVSSDVGGGKMQWYGFHKEKAGGCDPESGKKARLLDIFGHWTDMVTDLIRATPEDDVIRRDIYDRPPIFKWTEGRVALLGDSAHAMQPNLGQGGCMAIEDGYQLAVDLSEACEKAENSGRPLDVEGVLKGYFNKRLGRASTIHGLAGMAAIMASTYKAYLGEGLGPLEFIKQLKIPHPGRVGGYFAMNMMMPSMLGWVLGGNTSALRGADRAPHCRVNDKPKAFHEQDFWKFLSDDMALLRAARAKWTLVPAASVATAAQAHSDSIDAAENGERHQFGLRIAYPEAALEICTAGVLIGSGADADVKLDSPVVAEAHARLRNSEAGGYTVEDLASPSGTWLNGRRLQPRQPAQLCPGDELCFGCRETEAVRYRIKMVHASVCEQLSTENGNGLTNGKKTDPEPELVAA</sequence>
<keyword evidence="17" id="KW-1185">Reference proteome</keyword>
<protein>
    <recommendedName>
        <fullName evidence="6">Zeaxanthin epoxidase, chloroplastic</fullName>
        <ecNumber evidence="5">1.14.15.21</ecNumber>
    </recommendedName>
</protein>
<evidence type="ECO:0000256" key="10">
    <source>
        <dbReference type="ARBA" id="ARBA00022827"/>
    </source>
</evidence>
<dbReference type="AlphaFoldDB" id="I0YTN7"/>
<dbReference type="Gene3D" id="3.50.50.60">
    <property type="entry name" value="FAD/NAD(P)-binding domain"/>
    <property type="match status" value="1"/>
</dbReference>
<dbReference type="SUPFAM" id="SSF49879">
    <property type="entry name" value="SMAD/FHA domain"/>
    <property type="match status" value="1"/>
</dbReference>
<keyword evidence="8" id="KW-0285">Flavoprotein</keyword>
<keyword evidence="11" id="KW-0937">Abscisic acid biosynthesis</keyword>
<keyword evidence="10" id="KW-0274">FAD</keyword>
<dbReference type="InterPro" id="IPR036188">
    <property type="entry name" value="FAD/NAD-bd_sf"/>
</dbReference>
<dbReference type="EC" id="1.14.15.21" evidence="5"/>
<dbReference type="STRING" id="574566.I0YTN7"/>
<dbReference type="PROSITE" id="PS50006">
    <property type="entry name" value="FHA_DOMAIN"/>
    <property type="match status" value="1"/>
</dbReference>